<evidence type="ECO:0000313" key="5">
    <source>
        <dbReference type="Proteomes" id="UP000184440"/>
    </source>
</evidence>
<sequence length="913" mass="97167">MELWGREAELARLDDVLTSLADGLSRVLVLRGEAGIGKTALLDHAAAASDDSTTVVRVAGVESEADFPWAALHRMLIPHLDRRLRLPTAQRDALAVACGLADGPAADRYLVSLATLGLLAEVAAAGPVLCCVDDAQWLDADSMTALAFVARRVHAEGLGIVFTVRTGTPFTALDGLPTLDLEGLGTAAAGQLLRSVVPGALDPRVADQIVRATGGNPLALTDLGQELTADQFRGGRQLPEPLPVGPRLEAHYRTQIDALPTDTQSWLLLAAAEPSGHYGRIADAAAALGLVPGAAEAAEASRLVSITTEVRFRHPLVRSAIYGGAIPGDRRAAHRALASATTGSSDVDRRAWHLAAATLGPDAAVADQLEHCAERAAARGGYAARVSFLARAAELTADDRERARRAVMAAQAAVTSGAPLQARALLDALAPAWLDDVDRGRALIARAYAGITLGDGSVADASAICLAAAEAFGDAEPDLTRLALFRAVQWAINAEHLIRGTTPADVAAAVLAHPYSEPLTKPRDLLAVGFATLAVHGYARGAPILQRGVAALLAPGIPDEELLEAWVVATTACTIRRDYASAHAVLRRAIDIARRTGALWELDSALFTHSMAHTELGRLTVAEQLVADGCQIRSALGATAEQWDMYQHPELLAWRATAEHLSVRVRGVGQASVPLGHGSVVRIAEYAEAILALGTGHPAEARALLRHLIDDDVFCVHTRVLPDLIEASVRSGDRELAERALEMLRSRADVAATPWIHGLLLRSRALLADGGGAEELYRGAVERLAETEARLDVARARLLYGEWLRREKRRRDARDQLRTALELLEEIGAGAFAERARRELAATGETAQRGPEPARSALTPQEATIAALARDGATNAEIAAQLFLSASTVDYHLRKVFRKLGVTSRRRLRQVYR</sequence>
<keyword evidence="5" id="KW-1185">Reference proteome</keyword>
<keyword evidence="1" id="KW-0547">Nucleotide-binding</keyword>
<dbReference type="Gene3D" id="3.40.50.300">
    <property type="entry name" value="P-loop containing nucleotide triphosphate hydrolases"/>
    <property type="match status" value="1"/>
</dbReference>
<feature type="domain" description="HTH luxR-type" evidence="3">
    <location>
        <begin position="851"/>
        <end position="913"/>
    </location>
</feature>
<dbReference type="SUPFAM" id="SSF46894">
    <property type="entry name" value="C-terminal effector domain of the bipartite response regulators"/>
    <property type="match status" value="1"/>
</dbReference>
<proteinExistence type="predicted"/>
<dbReference type="OrthoDB" id="3514764at2"/>
<dbReference type="RefSeq" id="WP_073261215.1">
    <property type="nucleotide sequence ID" value="NZ_FRCS01000010.1"/>
</dbReference>
<dbReference type="InterPro" id="IPR000792">
    <property type="entry name" value="Tscrpt_reg_LuxR_C"/>
</dbReference>
<organism evidence="4 5">
    <name type="scientific">Cryptosporangium aurantiacum</name>
    <dbReference type="NCBI Taxonomy" id="134849"/>
    <lineage>
        <taxon>Bacteria</taxon>
        <taxon>Bacillati</taxon>
        <taxon>Actinomycetota</taxon>
        <taxon>Actinomycetes</taxon>
        <taxon>Cryptosporangiales</taxon>
        <taxon>Cryptosporangiaceae</taxon>
        <taxon>Cryptosporangium</taxon>
    </lineage>
</organism>
<gene>
    <name evidence="4" type="ORF">SAMN05443668_110132</name>
</gene>
<dbReference type="CDD" id="cd06170">
    <property type="entry name" value="LuxR_C_like"/>
    <property type="match status" value="1"/>
</dbReference>
<dbReference type="GO" id="GO:0003677">
    <property type="term" value="F:DNA binding"/>
    <property type="evidence" value="ECO:0007669"/>
    <property type="project" value="InterPro"/>
</dbReference>
<dbReference type="PRINTS" id="PR00038">
    <property type="entry name" value="HTHLUXR"/>
</dbReference>
<evidence type="ECO:0000259" key="3">
    <source>
        <dbReference type="PROSITE" id="PS50043"/>
    </source>
</evidence>
<dbReference type="GO" id="GO:0005737">
    <property type="term" value="C:cytoplasm"/>
    <property type="evidence" value="ECO:0007669"/>
    <property type="project" value="TreeGrafter"/>
</dbReference>
<dbReference type="Gene3D" id="1.10.10.10">
    <property type="entry name" value="Winged helix-like DNA-binding domain superfamily/Winged helix DNA-binding domain"/>
    <property type="match status" value="1"/>
</dbReference>
<dbReference type="GO" id="GO:0004016">
    <property type="term" value="F:adenylate cyclase activity"/>
    <property type="evidence" value="ECO:0007669"/>
    <property type="project" value="TreeGrafter"/>
</dbReference>
<dbReference type="STRING" id="134849.SAMN05443668_110132"/>
<reference evidence="4 5" key="1">
    <citation type="submission" date="2016-11" db="EMBL/GenBank/DDBJ databases">
        <authorList>
            <person name="Jaros S."/>
            <person name="Januszkiewicz K."/>
            <person name="Wedrychowicz H."/>
        </authorList>
    </citation>
    <scope>NUCLEOTIDE SEQUENCE [LARGE SCALE GENOMIC DNA]</scope>
    <source>
        <strain evidence="4 5">DSM 46144</strain>
    </source>
</reference>
<dbReference type="EMBL" id="FRCS01000010">
    <property type="protein sequence ID" value="SHN44233.1"/>
    <property type="molecule type" value="Genomic_DNA"/>
</dbReference>
<accession>A0A1M7RD52</accession>
<dbReference type="InterPro" id="IPR036388">
    <property type="entry name" value="WH-like_DNA-bd_sf"/>
</dbReference>
<protein>
    <submittedName>
        <fullName evidence="4">Regulatory protein, luxR family</fullName>
    </submittedName>
</protein>
<evidence type="ECO:0000256" key="2">
    <source>
        <dbReference type="ARBA" id="ARBA00022840"/>
    </source>
</evidence>
<keyword evidence="2" id="KW-0067">ATP-binding</keyword>
<dbReference type="InterPro" id="IPR041664">
    <property type="entry name" value="AAA_16"/>
</dbReference>
<dbReference type="AlphaFoldDB" id="A0A1M7RD52"/>
<dbReference type="SMART" id="SM00421">
    <property type="entry name" value="HTH_LUXR"/>
    <property type="match status" value="1"/>
</dbReference>
<dbReference type="PROSITE" id="PS50043">
    <property type="entry name" value="HTH_LUXR_2"/>
    <property type="match status" value="1"/>
</dbReference>
<dbReference type="GO" id="GO:0006355">
    <property type="term" value="P:regulation of DNA-templated transcription"/>
    <property type="evidence" value="ECO:0007669"/>
    <property type="project" value="InterPro"/>
</dbReference>
<dbReference type="InterPro" id="IPR016032">
    <property type="entry name" value="Sig_transdc_resp-reg_C-effctor"/>
</dbReference>
<name>A0A1M7RD52_9ACTN</name>
<dbReference type="GO" id="GO:0005524">
    <property type="term" value="F:ATP binding"/>
    <property type="evidence" value="ECO:0007669"/>
    <property type="project" value="UniProtKB-KW"/>
</dbReference>
<evidence type="ECO:0000313" key="4">
    <source>
        <dbReference type="EMBL" id="SHN44233.1"/>
    </source>
</evidence>
<evidence type="ECO:0000256" key="1">
    <source>
        <dbReference type="ARBA" id="ARBA00022741"/>
    </source>
</evidence>
<dbReference type="Pfam" id="PF13191">
    <property type="entry name" value="AAA_16"/>
    <property type="match status" value="1"/>
</dbReference>
<dbReference type="PANTHER" id="PTHR16305">
    <property type="entry name" value="TESTICULAR SOLUBLE ADENYLYL CYCLASE"/>
    <property type="match status" value="1"/>
</dbReference>
<dbReference type="PANTHER" id="PTHR16305:SF35">
    <property type="entry name" value="TRANSCRIPTIONAL ACTIVATOR DOMAIN"/>
    <property type="match status" value="1"/>
</dbReference>
<dbReference type="Pfam" id="PF00196">
    <property type="entry name" value="GerE"/>
    <property type="match status" value="1"/>
</dbReference>
<dbReference type="Proteomes" id="UP000184440">
    <property type="component" value="Unassembled WGS sequence"/>
</dbReference>
<dbReference type="InterPro" id="IPR027417">
    <property type="entry name" value="P-loop_NTPase"/>
</dbReference>
<dbReference type="SUPFAM" id="SSF52540">
    <property type="entry name" value="P-loop containing nucleoside triphosphate hydrolases"/>
    <property type="match status" value="1"/>
</dbReference>